<feature type="region of interest" description="Disordered" evidence="1">
    <location>
        <begin position="1"/>
        <end position="63"/>
    </location>
</feature>
<dbReference type="OrthoDB" id="5137215at2759"/>
<dbReference type="EMBL" id="KB822718">
    <property type="protein sequence ID" value="ETN43576.1"/>
    <property type="molecule type" value="Genomic_DNA"/>
</dbReference>
<dbReference type="HOGENOM" id="CLU_138036_0_0_1"/>
<protein>
    <submittedName>
        <fullName evidence="2">Uncharacterized protein</fullName>
    </submittedName>
</protein>
<dbReference type="eggNOG" id="ENOG502SDK9">
    <property type="taxonomic scope" value="Eukaryota"/>
</dbReference>
<reference evidence="2 3" key="1">
    <citation type="submission" date="2013-03" db="EMBL/GenBank/DDBJ databases">
        <title>The Genome Sequence of Phialophora europaea CBS 101466.</title>
        <authorList>
            <consortium name="The Broad Institute Genomics Platform"/>
            <person name="Cuomo C."/>
            <person name="de Hoog S."/>
            <person name="Gorbushina A."/>
            <person name="Walker B."/>
            <person name="Young S.K."/>
            <person name="Zeng Q."/>
            <person name="Gargeya S."/>
            <person name="Fitzgerald M."/>
            <person name="Haas B."/>
            <person name="Abouelleil A."/>
            <person name="Allen A.W."/>
            <person name="Alvarado L."/>
            <person name="Arachchi H.M."/>
            <person name="Berlin A.M."/>
            <person name="Chapman S.B."/>
            <person name="Gainer-Dewar J."/>
            <person name="Goldberg J."/>
            <person name="Griggs A."/>
            <person name="Gujja S."/>
            <person name="Hansen M."/>
            <person name="Howarth C."/>
            <person name="Imamovic A."/>
            <person name="Ireland A."/>
            <person name="Larimer J."/>
            <person name="McCowan C."/>
            <person name="Murphy C."/>
            <person name="Pearson M."/>
            <person name="Poon T.W."/>
            <person name="Priest M."/>
            <person name="Roberts A."/>
            <person name="Saif S."/>
            <person name="Shea T."/>
            <person name="Sisk P."/>
            <person name="Sykes S."/>
            <person name="Wortman J."/>
            <person name="Nusbaum C."/>
            <person name="Birren B."/>
        </authorList>
    </citation>
    <scope>NUCLEOTIDE SEQUENCE [LARGE SCALE GENOMIC DNA]</scope>
    <source>
        <strain evidence="2 3">CBS 101466</strain>
    </source>
</reference>
<dbReference type="Proteomes" id="UP000030752">
    <property type="component" value="Unassembled WGS sequence"/>
</dbReference>
<dbReference type="InParanoid" id="W2S4E6"/>
<sequence>MTQQAVSPTTEMESHWAGSLPAYDTTEARAYPPDEKREPSSPGPCSKHGPSQTPHLDHELQQPKAKGFVTALIAALQDAVEEGHCTECAFEKTASILTAYAQDMRRAKKSGEVKWSREEKKALKSEIKSVSKRVKGQVKAGMKDRAQL</sequence>
<feature type="region of interest" description="Disordered" evidence="1">
    <location>
        <begin position="127"/>
        <end position="148"/>
    </location>
</feature>
<evidence type="ECO:0000313" key="2">
    <source>
        <dbReference type="EMBL" id="ETN43576.1"/>
    </source>
</evidence>
<gene>
    <name evidence="2" type="ORF">HMPREF1541_02735</name>
</gene>
<keyword evidence="3" id="KW-1185">Reference proteome</keyword>
<accession>W2S4E6</accession>
<dbReference type="AlphaFoldDB" id="W2S4E6"/>
<proteinExistence type="predicted"/>
<feature type="compositionally biased region" description="Polar residues" evidence="1">
    <location>
        <begin position="1"/>
        <end position="11"/>
    </location>
</feature>
<organism evidence="2 3">
    <name type="scientific">Cyphellophora europaea (strain CBS 101466)</name>
    <name type="common">Phialophora europaea</name>
    <dbReference type="NCBI Taxonomy" id="1220924"/>
    <lineage>
        <taxon>Eukaryota</taxon>
        <taxon>Fungi</taxon>
        <taxon>Dikarya</taxon>
        <taxon>Ascomycota</taxon>
        <taxon>Pezizomycotina</taxon>
        <taxon>Eurotiomycetes</taxon>
        <taxon>Chaetothyriomycetidae</taxon>
        <taxon>Chaetothyriales</taxon>
        <taxon>Cyphellophoraceae</taxon>
        <taxon>Cyphellophora</taxon>
    </lineage>
</organism>
<dbReference type="VEuPathDB" id="FungiDB:HMPREF1541_02735"/>
<dbReference type="RefSeq" id="XP_008715312.1">
    <property type="nucleotide sequence ID" value="XM_008717090.1"/>
</dbReference>
<evidence type="ECO:0000256" key="1">
    <source>
        <dbReference type="SAM" id="MobiDB-lite"/>
    </source>
</evidence>
<evidence type="ECO:0000313" key="3">
    <source>
        <dbReference type="Proteomes" id="UP000030752"/>
    </source>
</evidence>
<dbReference type="GeneID" id="19970074"/>
<name>W2S4E6_CYPE1</name>